<gene>
    <name evidence="1" type="ORF">A2Y98_01680</name>
</gene>
<dbReference type="Proteomes" id="UP000179099">
    <property type="component" value="Unassembled WGS sequence"/>
</dbReference>
<accession>A0A1G2F6C2</accession>
<dbReference type="EMBL" id="MHMW01000028">
    <property type="protein sequence ID" value="OGZ33624.1"/>
    <property type="molecule type" value="Genomic_DNA"/>
</dbReference>
<dbReference type="STRING" id="1801992.A2Y98_01680"/>
<dbReference type="AlphaFoldDB" id="A0A1G2F6C2"/>
<reference evidence="1 2" key="1">
    <citation type="journal article" date="2016" name="Nat. Commun.">
        <title>Thousands of microbial genomes shed light on interconnected biogeochemical processes in an aquifer system.</title>
        <authorList>
            <person name="Anantharaman K."/>
            <person name="Brown C.T."/>
            <person name="Hug L.A."/>
            <person name="Sharon I."/>
            <person name="Castelle C.J."/>
            <person name="Probst A.J."/>
            <person name="Thomas B.C."/>
            <person name="Singh A."/>
            <person name="Wilkins M.J."/>
            <person name="Karaoz U."/>
            <person name="Brodie E.L."/>
            <person name="Williams K.H."/>
            <person name="Hubbard S.S."/>
            <person name="Banfield J.F."/>
        </authorList>
    </citation>
    <scope>NUCLEOTIDE SEQUENCE [LARGE SCALE GENOMIC DNA]</scope>
</reference>
<sequence>MEDECKFFESDKVEGVSESEIRSFNNDYDYRCPHCGSSEYLVYLNHIIGCNWIIFSCEKCLIGFKEEDLVGGFFPQKQLWLKEKYQQKQRTKS</sequence>
<name>A0A1G2F6C2_9BACT</name>
<comment type="caution">
    <text evidence="1">The sequence shown here is derived from an EMBL/GenBank/DDBJ whole genome shotgun (WGS) entry which is preliminary data.</text>
</comment>
<protein>
    <submittedName>
        <fullName evidence="1">Uncharacterized protein</fullName>
    </submittedName>
</protein>
<evidence type="ECO:0000313" key="2">
    <source>
        <dbReference type="Proteomes" id="UP000179099"/>
    </source>
</evidence>
<evidence type="ECO:0000313" key="1">
    <source>
        <dbReference type="EMBL" id="OGZ33624.1"/>
    </source>
</evidence>
<organism evidence="1 2">
    <name type="scientific">Candidatus Portnoybacteria bacterium RBG_19FT_COMBO_36_7</name>
    <dbReference type="NCBI Taxonomy" id="1801992"/>
    <lineage>
        <taxon>Bacteria</taxon>
        <taxon>Candidatus Portnoyibacteriota</taxon>
    </lineage>
</organism>
<proteinExistence type="predicted"/>